<dbReference type="EMBL" id="CMVM020000074">
    <property type="status" value="NOT_ANNOTATED_CDS"/>
    <property type="molecule type" value="Genomic_DNA"/>
</dbReference>
<proteinExistence type="predicted"/>
<dbReference type="EnsemblMetazoa" id="OVOC2448.1">
    <property type="protein sequence ID" value="OVOC2448.1"/>
    <property type="gene ID" value="WBGene00239257"/>
</dbReference>
<accession>A0A8R1XXN7</accession>
<reference evidence="2" key="1">
    <citation type="submission" date="2013-10" db="EMBL/GenBank/DDBJ databases">
        <title>Genome sequencing of Onchocerca volvulus.</title>
        <authorList>
            <person name="Cotton J."/>
            <person name="Tsai J."/>
            <person name="Stanley E."/>
            <person name="Tracey A."/>
            <person name="Holroyd N."/>
            <person name="Lustigman S."/>
            <person name="Berriman M."/>
        </authorList>
    </citation>
    <scope>NUCLEOTIDE SEQUENCE</scope>
</reference>
<protein>
    <submittedName>
        <fullName evidence="1">Uncharacterized protein</fullName>
    </submittedName>
</protein>
<organism evidence="1 2">
    <name type="scientific">Onchocerca volvulus</name>
    <dbReference type="NCBI Taxonomy" id="6282"/>
    <lineage>
        <taxon>Eukaryota</taxon>
        <taxon>Metazoa</taxon>
        <taxon>Ecdysozoa</taxon>
        <taxon>Nematoda</taxon>
        <taxon>Chromadorea</taxon>
        <taxon>Rhabditida</taxon>
        <taxon>Spirurina</taxon>
        <taxon>Spiruromorpha</taxon>
        <taxon>Filarioidea</taxon>
        <taxon>Onchocercidae</taxon>
        <taxon>Onchocerca</taxon>
    </lineage>
</organism>
<keyword evidence="2" id="KW-1185">Reference proteome</keyword>
<evidence type="ECO:0000313" key="1">
    <source>
        <dbReference type="EnsemblMetazoa" id="OVOC2448.1"/>
    </source>
</evidence>
<name>A0A8R1XXN7_ONCVO</name>
<evidence type="ECO:0000313" key="2">
    <source>
        <dbReference type="Proteomes" id="UP000024404"/>
    </source>
</evidence>
<dbReference type="AlphaFoldDB" id="A0A8R1XXN7"/>
<dbReference type="Proteomes" id="UP000024404">
    <property type="component" value="Unassembled WGS sequence"/>
</dbReference>
<reference evidence="1" key="2">
    <citation type="submission" date="2022-06" db="UniProtKB">
        <authorList>
            <consortium name="EnsemblMetazoa"/>
        </authorList>
    </citation>
    <scope>IDENTIFICATION</scope>
</reference>
<sequence>MTKVIQIIILGSGAFHLPSAFLITVSKKLLNCQKEHKLTKIGWKIYLMNWDVITRKEVRYKN</sequence>